<evidence type="ECO:0008006" key="6">
    <source>
        <dbReference type="Google" id="ProtNLM"/>
    </source>
</evidence>
<evidence type="ECO:0000313" key="4">
    <source>
        <dbReference type="EMBL" id="KAL2281082.1"/>
    </source>
</evidence>
<gene>
    <name evidence="4" type="ORF">FJTKL_11762</name>
</gene>
<dbReference type="SUPFAM" id="SSF56796">
    <property type="entry name" value="Dehydroquinate synthase-like"/>
    <property type="match status" value="1"/>
</dbReference>
<organism evidence="4 5">
    <name type="scientific">Diaporthe vaccinii</name>
    <dbReference type="NCBI Taxonomy" id="105482"/>
    <lineage>
        <taxon>Eukaryota</taxon>
        <taxon>Fungi</taxon>
        <taxon>Dikarya</taxon>
        <taxon>Ascomycota</taxon>
        <taxon>Pezizomycotina</taxon>
        <taxon>Sordariomycetes</taxon>
        <taxon>Sordariomycetidae</taxon>
        <taxon>Diaporthales</taxon>
        <taxon>Diaporthaceae</taxon>
        <taxon>Diaporthe</taxon>
        <taxon>Diaporthe eres species complex</taxon>
    </lineage>
</organism>
<dbReference type="InterPro" id="IPR018211">
    <property type="entry name" value="ADH_Fe_CS"/>
</dbReference>
<keyword evidence="5" id="KW-1185">Reference proteome</keyword>
<name>A0ABR4EFA7_9PEZI</name>
<dbReference type="Gene3D" id="1.20.1090.10">
    <property type="entry name" value="Dehydroquinate synthase-like - alpha domain"/>
    <property type="match status" value="1"/>
</dbReference>
<dbReference type="EMBL" id="JBAWTH010000059">
    <property type="protein sequence ID" value="KAL2281082.1"/>
    <property type="molecule type" value="Genomic_DNA"/>
</dbReference>
<dbReference type="Proteomes" id="UP001600888">
    <property type="component" value="Unassembled WGS sequence"/>
</dbReference>
<feature type="domain" description="Alcohol dehydrogenase iron-type/glycerol dehydrogenase GldA" evidence="2">
    <location>
        <begin position="35"/>
        <end position="188"/>
    </location>
</feature>
<keyword evidence="1" id="KW-0560">Oxidoreductase</keyword>
<accession>A0ABR4EFA7</accession>
<feature type="domain" description="Fe-containing alcohol dehydrogenase-like C-terminal" evidence="3">
    <location>
        <begin position="201"/>
        <end position="394"/>
    </location>
</feature>
<dbReference type="PANTHER" id="PTHR11496">
    <property type="entry name" value="ALCOHOL DEHYDROGENASE"/>
    <property type="match status" value="1"/>
</dbReference>
<evidence type="ECO:0000313" key="5">
    <source>
        <dbReference type="Proteomes" id="UP001600888"/>
    </source>
</evidence>
<dbReference type="Gene3D" id="3.40.50.1970">
    <property type="match status" value="1"/>
</dbReference>
<dbReference type="Pfam" id="PF25137">
    <property type="entry name" value="ADH_Fe_C"/>
    <property type="match status" value="1"/>
</dbReference>
<dbReference type="CDD" id="cd08192">
    <property type="entry name" value="MAR-like"/>
    <property type="match status" value="1"/>
</dbReference>
<evidence type="ECO:0000259" key="3">
    <source>
        <dbReference type="Pfam" id="PF25137"/>
    </source>
</evidence>
<sequence length="413" mass="44198">MASPNTVSSKPRLVPCTTTPLSGLWCPETHLRGLFYGSGCVESHLRSMLPSAASRVFIITGTSLYKKTPLIQELERLLGENHAGTYSDIKQHGHFADVDEAFTRLRTASLQQPVDTIISVGGGSPIDSAKTLSYWTQQASGDFLTHIAIPTTLSAAECTAGGGYTNKDGVKIGFMCPGLGVMAIFYDPTFTCHTPPRLLLSTGIRALDHAVETIYHPNSSEVPWKILASTSIKTLFEYLPAVSKSSLLAGQGGTDVERPLSNTTDDILVRLHLAAWAAAGLRGSNFGGGMGLSHSLGHALGSPYGIPHGDTSCMTLASVVRLMARHKPDAAAQISRLCLPSVSRTQSEDKVQDSMQFANCIEGLVAELGLVPKTLSDFGVKESDIPVIVQRAMKGPADEKFKEEVESIIRSLF</sequence>
<reference evidence="4 5" key="1">
    <citation type="submission" date="2024-03" db="EMBL/GenBank/DDBJ databases">
        <title>A high-quality draft genome sequence of Diaporthe vaccinii, a causative agent of upright dieback and viscid rot disease in cranberry plants.</title>
        <authorList>
            <person name="Sarrasin M."/>
            <person name="Lang B.F."/>
            <person name="Burger G."/>
        </authorList>
    </citation>
    <scope>NUCLEOTIDE SEQUENCE [LARGE SCALE GENOMIC DNA]</scope>
    <source>
        <strain evidence="4 5">IS7</strain>
    </source>
</reference>
<dbReference type="InterPro" id="IPR039697">
    <property type="entry name" value="Alcohol_dehydrogenase_Fe"/>
</dbReference>
<dbReference type="InterPro" id="IPR056798">
    <property type="entry name" value="ADH_Fe_C"/>
</dbReference>
<protein>
    <recommendedName>
        <fullName evidence="6">Alcohol dehydrogenase iron-type/glycerol dehydrogenase GldA domain-containing protein</fullName>
    </recommendedName>
</protein>
<dbReference type="Pfam" id="PF00465">
    <property type="entry name" value="Fe-ADH"/>
    <property type="match status" value="1"/>
</dbReference>
<proteinExistence type="predicted"/>
<dbReference type="PANTHER" id="PTHR11496:SF97">
    <property type="entry name" value="ALCOHOL DEHYDROGENASE IRON-TYPE_GLYCEROL DEHYDROGENASE GLDA DOMAIN-CONTAINING PROTEIN"/>
    <property type="match status" value="1"/>
</dbReference>
<dbReference type="PROSITE" id="PS00060">
    <property type="entry name" value="ADH_IRON_2"/>
    <property type="match status" value="1"/>
</dbReference>
<dbReference type="InterPro" id="IPR001670">
    <property type="entry name" value="ADH_Fe/GldA"/>
</dbReference>
<evidence type="ECO:0000256" key="1">
    <source>
        <dbReference type="ARBA" id="ARBA00023002"/>
    </source>
</evidence>
<evidence type="ECO:0000259" key="2">
    <source>
        <dbReference type="Pfam" id="PF00465"/>
    </source>
</evidence>
<comment type="caution">
    <text evidence="4">The sequence shown here is derived from an EMBL/GenBank/DDBJ whole genome shotgun (WGS) entry which is preliminary data.</text>
</comment>